<keyword evidence="3 6" id="KW-0032">Aminotransferase</keyword>
<dbReference type="Gene3D" id="3.90.1150.10">
    <property type="entry name" value="Aspartate Aminotransferase, domain 1"/>
    <property type="match status" value="1"/>
</dbReference>
<dbReference type="InterPro" id="IPR015421">
    <property type="entry name" value="PyrdxlP-dep_Trfase_major"/>
</dbReference>
<dbReference type="Gene3D" id="3.40.640.10">
    <property type="entry name" value="Type I PLP-dependent aspartate aminotransferase-like (Major domain)"/>
    <property type="match status" value="1"/>
</dbReference>
<dbReference type="eggNOG" id="COG0436">
    <property type="taxonomic scope" value="Bacteria"/>
</dbReference>
<dbReference type="Proteomes" id="UP000017081">
    <property type="component" value="Unassembled WGS sequence"/>
</dbReference>
<evidence type="ECO:0000256" key="5">
    <source>
        <dbReference type="ARBA" id="ARBA00022898"/>
    </source>
</evidence>
<dbReference type="GO" id="GO:0008483">
    <property type="term" value="F:transaminase activity"/>
    <property type="evidence" value="ECO:0007669"/>
    <property type="project" value="UniProtKB-KW"/>
</dbReference>
<dbReference type="PROSITE" id="PS00105">
    <property type="entry name" value="AA_TRANSFER_CLASS_1"/>
    <property type="match status" value="1"/>
</dbReference>
<reference evidence="8 9" key="1">
    <citation type="submission" date="2013-08" db="EMBL/GenBank/DDBJ databases">
        <authorList>
            <person name="Weinstock G."/>
            <person name="Sodergren E."/>
            <person name="Wylie T."/>
            <person name="Fulton L."/>
            <person name="Fulton R."/>
            <person name="Fronick C."/>
            <person name="O'Laughlin M."/>
            <person name="Godfrey J."/>
            <person name="Miner T."/>
            <person name="Herter B."/>
            <person name="Appelbaum E."/>
            <person name="Cordes M."/>
            <person name="Lek S."/>
            <person name="Wollam A."/>
            <person name="Pepin K.H."/>
            <person name="Palsikar V.B."/>
            <person name="Mitreva M."/>
            <person name="Wilson R.K."/>
        </authorList>
    </citation>
    <scope>NUCLEOTIDE SEQUENCE [LARGE SCALE GENOMIC DNA]</scope>
    <source>
        <strain evidence="8 9">ATCC BAA-474</strain>
    </source>
</reference>
<dbReference type="HOGENOM" id="CLU_017584_4_3_0"/>
<dbReference type="AlphaFoldDB" id="U7VEM1"/>
<proteinExistence type="inferred from homology"/>
<protein>
    <recommendedName>
        <fullName evidence="6">Aminotransferase</fullName>
        <ecNumber evidence="6">2.6.1.-</ecNumber>
    </recommendedName>
</protein>
<dbReference type="EC" id="2.6.1.-" evidence="6"/>
<dbReference type="PANTHER" id="PTHR46383:SF1">
    <property type="entry name" value="ASPARTATE AMINOTRANSFERASE"/>
    <property type="match status" value="1"/>
</dbReference>
<dbReference type="GO" id="GO:0030170">
    <property type="term" value="F:pyridoxal phosphate binding"/>
    <property type="evidence" value="ECO:0007669"/>
    <property type="project" value="InterPro"/>
</dbReference>
<dbReference type="InterPro" id="IPR015424">
    <property type="entry name" value="PyrdxlP-dep_Trfase"/>
</dbReference>
<evidence type="ECO:0000256" key="6">
    <source>
        <dbReference type="RuleBase" id="RU000481"/>
    </source>
</evidence>
<dbReference type="STRING" id="1319815.HMPREF0202_00846"/>
<dbReference type="PANTHER" id="PTHR46383">
    <property type="entry name" value="ASPARTATE AMINOTRANSFERASE"/>
    <property type="match status" value="1"/>
</dbReference>
<keyword evidence="4 6" id="KW-0808">Transferase</keyword>
<evidence type="ECO:0000313" key="8">
    <source>
        <dbReference type="EMBL" id="ERT69243.1"/>
    </source>
</evidence>
<dbReference type="InterPro" id="IPR050596">
    <property type="entry name" value="AspAT/PAT-like"/>
</dbReference>
<dbReference type="EMBL" id="AXZF01000030">
    <property type="protein sequence ID" value="ERT69243.1"/>
    <property type="molecule type" value="Genomic_DNA"/>
</dbReference>
<keyword evidence="5" id="KW-0663">Pyridoxal phosphate</keyword>
<evidence type="ECO:0000313" key="9">
    <source>
        <dbReference type="Proteomes" id="UP000017081"/>
    </source>
</evidence>
<dbReference type="InterPro" id="IPR004838">
    <property type="entry name" value="NHTrfase_class1_PyrdxlP-BS"/>
</dbReference>
<organism evidence="8 9">
    <name type="scientific">Cetobacterium somerae ATCC BAA-474</name>
    <dbReference type="NCBI Taxonomy" id="1319815"/>
    <lineage>
        <taxon>Bacteria</taxon>
        <taxon>Fusobacteriati</taxon>
        <taxon>Fusobacteriota</taxon>
        <taxon>Fusobacteriia</taxon>
        <taxon>Fusobacteriales</taxon>
        <taxon>Fusobacteriaceae</taxon>
        <taxon>Cetobacterium</taxon>
    </lineage>
</organism>
<evidence type="ECO:0000256" key="4">
    <source>
        <dbReference type="ARBA" id="ARBA00022679"/>
    </source>
</evidence>
<dbReference type="Pfam" id="PF00155">
    <property type="entry name" value="Aminotran_1_2"/>
    <property type="match status" value="1"/>
</dbReference>
<evidence type="ECO:0000256" key="2">
    <source>
        <dbReference type="ARBA" id="ARBA00007441"/>
    </source>
</evidence>
<dbReference type="SUPFAM" id="SSF53383">
    <property type="entry name" value="PLP-dependent transferases"/>
    <property type="match status" value="1"/>
</dbReference>
<evidence type="ECO:0000259" key="7">
    <source>
        <dbReference type="Pfam" id="PF00155"/>
    </source>
</evidence>
<dbReference type="InterPro" id="IPR004839">
    <property type="entry name" value="Aminotransferase_I/II_large"/>
</dbReference>
<gene>
    <name evidence="8" type="ORF">HMPREF0202_00846</name>
</gene>
<name>U7VEM1_9FUSO</name>
<evidence type="ECO:0000256" key="3">
    <source>
        <dbReference type="ARBA" id="ARBA00022576"/>
    </source>
</evidence>
<dbReference type="PATRIC" id="fig|1319815.3.peg.814"/>
<comment type="similarity">
    <text evidence="2 6">Belongs to the class-I pyridoxal-phosphate-dependent aminotransferase family.</text>
</comment>
<dbReference type="GO" id="GO:0006520">
    <property type="term" value="P:amino acid metabolic process"/>
    <property type="evidence" value="ECO:0007669"/>
    <property type="project" value="InterPro"/>
</dbReference>
<comment type="cofactor">
    <cofactor evidence="1 6">
        <name>pyridoxal 5'-phosphate</name>
        <dbReference type="ChEBI" id="CHEBI:597326"/>
    </cofactor>
</comment>
<accession>U7VEM1</accession>
<dbReference type="FunFam" id="3.40.640.10:FF:000033">
    <property type="entry name" value="Aspartate aminotransferase"/>
    <property type="match status" value="1"/>
</dbReference>
<dbReference type="CDD" id="cd00609">
    <property type="entry name" value="AAT_like"/>
    <property type="match status" value="1"/>
</dbReference>
<keyword evidence="9" id="KW-1185">Reference proteome</keyword>
<dbReference type="InterPro" id="IPR015422">
    <property type="entry name" value="PyrdxlP-dep_Trfase_small"/>
</dbReference>
<sequence length="389" mass="43999">MKMNGSKYLAKRFQNKEETTFKSIDESEKNQIINLGIGDLDIHTDKIIINSAFQDALNGHTHYTDPLGDLELREEIIKYHKTEFNNYNVNLDEVIVLSGACHGMYLALQATLNEGDEVIVIAPFFPVYVDQIKEAKGNPVIVHTTIENNYQIIKEDLEKAITNKTKGIIINTPSNPTGVCYSLESLEIVSELAKKYDLLVYADDIYDFYDYSNSFIPIYTLSGMKERTISVCSFSKNFAMTGWRVGYNIAPKAIVDTIRKINEVIVYSASAISQRAALAALKNRKHVKNSVVPLYKERVEYSLNRINNIHGLKAFTPQGGIYIFIDISETNLNSIEYSDYLFEKLKVKVIPGKPFGDDKAVRIACSNSLEVLKEAFDRIEKNSINNMGR</sequence>
<evidence type="ECO:0000256" key="1">
    <source>
        <dbReference type="ARBA" id="ARBA00001933"/>
    </source>
</evidence>
<comment type="caution">
    <text evidence="8">The sequence shown here is derived from an EMBL/GenBank/DDBJ whole genome shotgun (WGS) entry which is preliminary data.</text>
</comment>
<feature type="domain" description="Aminotransferase class I/classII large" evidence="7">
    <location>
        <begin position="31"/>
        <end position="379"/>
    </location>
</feature>